<dbReference type="EMBL" id="CP097506">
    <property type="protein sequence ID" value="URD95608.1"/>
    <property type="molecule type" value="Genomic_DNA"/>
</dbReference>
<dbReference type="Proteomes" id="UP001055439">
    <property type="component" value="Chromosome 4"/>
</dbReference>
<organism evidence="1 2">
    <name type="scientific">Musa troglodytarum</name>
    <name type="common">fe'i banana</name>
    <dbReference type="NCBI Taxonomy" id="320322"/>
    <lineage>
        <taxon>Eukaryota</taxon>
        <taxon>Viridiplantae</taxon>
        <taxon>Streptophyta</taxon>
        <taxon>Embryophyta</taxon>
        <taxon>Tracheophyta</taxon>
        <taxon>Spermatophyta</taxon>
        <taxon>Magnoliopsida</taxon>
        <taxon>Liliopsida</taxon>
        <taxon>Zingiberales</taxon>
        <taxon>Musaceae</taxon>
        <taxon>Musa</taxon>
    </lineage>
</organism>
<accession>A0A9E7JW66</accession>
<name>A0A9E7JW66_9LILI</name>
<dbReference type="AlphaFoldDB" id="A0A9E7JW66"/>
<proteinExistence type="predicted"/>
<sequence>MEHSWDIGGLGVMDAHSCFGLEGMLFLEVKAERRDVVILIAVGTWEIRADLLLLLHLELVDAQPV</sequence>
<evidence type="ECO:0000313" key="2">
    <source>
        <dbReference type="Proteomes" id="UP001055439"/>
    </source>
</evidence>
<keyword evidence="2" id="KW-1185">Reference proteome</keyword>
<evidence type="ECO:0000313" key="1">
    <source>
        <dbReference type="EMBL" id="URD95608.1"/>
    </source>
</evidence>
<gene>
    <name evidence="1" type="ORF">MUK42_20491</name>
</gene>
<reference evidence="1" key="1">
    <citation type="submission" date="2022-05" db="EMBL/GenBank/DDBJ databases">
        <title>The Musa troglodytarum L. genome provides insights into the mechanism of non-climacteric behaviour and enrichment of carotenoids.</title>
        <authorList>
            <person name="Wang J."/>
        </authorList>
    </citation>
    <scope>NUCLEOTIDE SEQUENCE</scope>
    <source>
        <tissue evidence="1">Leaf</tissue>
    </source>
</reference>
<protein>
    <submittedName>
        <fullName evidence="1">Uncharacterized protein</fullName>
    </submittedName>
</protein>